<feature type="compositionally biased region" description="Low complexity" evidence="22">
    <location>
        <begin position="1310"/>
        <end position="1324"/>
    </location>
</feature>
<dbReference type="GO" id="GO:0005886">
    <property type="term" value="C:plasma membrane"/>
    <property type="evidence" value="ECO:0007669"/>
    <property type="project" value="UniProtKB-SubCell"/>
</dbReference>
<dbReference type="InterPro" id="IPR050528">
    <property type="entry name" value="L-type_Lectin-RKs"/>
</dbReference>
<keyword evidence="27" id="KW-1185">Reference proteome</keyword>
<evidence type="ECO:0000256" key="8">
    <source>
        <dbReference type="ARBA" id="ARBA00022729"/>
    </source>
</evidence>
<keyword evidence="5" id="KW-0723">Serine/threonine-protein kinase</keyword>
<keyword evidence="17" id="KW-0325">Glycoprotein</keyword>
<dbReference type="InterPro" id="IPR008271">
    <property type="entry name" value="Ser/Thr_kinase_AS"/>
</dbReference>
<proteinExistence type="inferred from homology"/>
<organism evidence="26 27">
    <name type="scientific">Acorus gramineus</name>
    <name type="common">Dwarf sweet flag</name>
    <dbReference type="NCBI Taxonomy" id="55184"/>
    <lineage>
        <taxon>Eukaryota</taxon>
        <taxon>Viridiplantae</taxon>
        <taxon>Streptophyta</taxon>
        <taxon>Embryophyta</taxon>
        <taxon>Tracheophyta</taxon>
        <taxon>Spermatophyta</taxon>
        <taxon>Magnoliopsida</taxon>
        <taxon>Liliopsida</taxon>
        <taxon>Acoraceae</taxon>
        <taxon>Acorus</taxon>
    </lineage>
</organism>
<keyword evidence="10 21" id="KW-0547">Nucleotide-binding</keyword>
<evidence type="ECO:0000256" key="11">
    <source>
        <dbReference type="ARBA" id="ARBA00022777"/>
    </source>
</evidence>
<evidence type="ECO:0000256" key="2">
    <source>
        <dbReference type="ARBA" id="ARBA00008536"/>
    </source>
</evidence>
<keyword evidence="15 23" id="KW-0472">Membrane</keyword>
<comment type="function">
    <text evidence="19">Promotes hydrogen peroxide H(2)O(2) production and cell death.</text>
</comment>
<dbReference type="InterPro" id="IPR001220">
    <property type="entry name" value="Legume_lectin_dom"/>
</dbReference>
<feature type="transmembrane region" description="Helical" evidence="23">
    <location>
        <begin position="277"/>
        <end position="304"/>
    </location>
</feature>
<keyword evidence="12" id="KW-0611">Plant defense</keyword>
<feature type="binding site" evidence="21">
    <location>
        <position position="380"/>
    </location>
    <ligand>
        <name>ATP</name>
        <dbReference type="ChEBI" id="CHEBI:30616"/>
    </ligand>
</feature>
<keyword evidence="14 23" id="KW-1133">Transmembrane helix</keyword>
<evidence type="ECO:0000256" key="15">
    <source>
        <dbReference type="ARBA" id="ARBA00023136"/>
    </source>
</evidence>
<dbReference type="CDD" id="cd06899">
    <property type="entry name" value="lectin_legume_LecRK_Arcelin_ConA"/>
    <property type="match status" value="2"/>
</dbReference>
<feature type="domain" description="Protein kinase" evidence="25">
    <location>
        <begin position="1000"/>
        <end position="1258"/>
    </location>
</feature>
<dbReference type="FunFam" id="1.10.510.10:FF:000240">
    <property type="entry name" value="Lectin-domain containing receptor kinase A4.3"/>
    <property type="match status" value="2"/>
</dbReference>
<protein>
    <submittedName>
        <fullName evidence="26">L-type lectin-domain containing receptor kinase IX.1</fullName>
    </submittedName>
</protein>
<dbReference type="Pfam" id="PF00069">
    <property type="entry name" value="Pkinase"/>
    <property type="match status" value="2"/>
</dbReference>
<evidence type="ECO:0000256" key="19">
    <source>
        <dbReference type="ARBA" id="ARBA00058818"/>
    </source>
</evidence>
<feature type="domain" description="Protein kinase" evidence="25">
    <location>
        <begin position="351"/>
        <end position="630"/>
    </location>
</feature>
<name>A0AAV9AXT2_ACOGR</name>
<evidence type="ECO:0000256" key="13">
    <source>
        <dbReference type="ARBA" id="ARBA00022840"/>
    </source>
</evidence>
<evidence type="ECO:0000259" key="25">
    <source>
        <dbReference type="PROSITE" id="PS50011"/>
    </source>
</evidence>
<dbReference type="InterPro" id="IPR011009">
    <property type="entry name" value="Kinase-like_dom_sf"/>
</dbReference>
<evidence type="ECO:0000256" key="6">
    <source>
        <dbReference type="ARBA" id="ARBA00022679"/>
    </source>
</evidence>
<evidence type="ECO:0000256" key="10">
    <source>
        <dbReference type="ARBA" id="ARBA00022741"/>
    </source>
</evidence>
<dbReference type="GO" id="GO:0009626">
    <property type="term" value="P:plant-type hypersensitive response"/>
    <property type="evidence" value="ECO:0007669"/>
    <property type="project" value="UniProtKB-ARBA"/>
</dbReference>
<reference evidence="26" key="2">
    <citation type="submission" date="2023-06" db="EMBL/GenBank/DDBJ databases">
        <authorList>
            <person name="Ma L."/>
            <person name="Liu K.-W."/>
            <person name="Li Z."/>
            <person name="Hsiao Y.-Y."/>
            <person name="Qi Y."/>
            <person name="Fu T."/>
            <person name="Tang G."/>
            <person name="Zhang D."/>
            <person name="Sun W.-H."/>
            <person name="Liu D.-K."/>
            <person name="Li Y."/>
            <person name="Chen G.-Z."/>
            <person name="Liu X.-D."/>
            <person name="Liao X.-Y."/>
            <person name="Jiang Y.-T."/>
            <person name="Yu X."/>
            <person name="Hao Y."/>
            <person name="Huang J."/>
            <person name="Zhao X.-W."/>
            <person name="Ke S."/>
            <person name="Chen Y.-Y."/>
            <person name="Wu W.-L."/>
            <person name="Hsu J.-L."/>
            <person name="Lin Y.-F."/>
            <person name="Huang M.-D."/>
            <person name="Li C.-Y."/>
            <person name="Huang L."/>
            <person name="Wang Z.-W."/>
            <person name="Zhao X."/>
            <person name="Zhong W.-Y."/>
            <person name="Peng D.-H."/>
            <person name="Ahmad S."/>
            <person name="Lan S."/>
            <person name="Zhang J.-S."/>
            <person name="Tsai W.-C."/>
            <person name="Van De Peer Y."/>
            <person name="Liu Z.-J."/>
        </authorList>
    </citation>
    <scope>NUCLEOTIDE SEQUENCE</scope>
    <source>
        <strain evidence="26">SCP</strain>
        <tissue evidence="26">Leaves</tissue>
    </source>
</reference>
<evidence type="ECO:0000256" key="23">
    <source>
        <dbReference type="SAM" id="Phobius"/>
    </source>
</evidence>
<feature type="region of interest" description="Disordered" evidence="22">
    <location>
        <begin position="1310"/>
        <end position="1336"/>
    </location>
</feature>
<dbReference type="GO" id="GO:0002229">
    <property type="term" value="P:defense response to oomycetes"/>
    <property type="evidence" value="ECO:0007669"/>
    <property type="project" value="UniProtKB-ARBA"/>
</dbReference>
<dbReference type="InterPro" id="IPR000719">
    <property type="entry name" value="Prot_kinase_dom"/>
</dbReference>
<keyword evidence="9" id="KW-0430">Lectin</keyword>
<dbReference type="GO" id="GO:0030246">
    <property type="term" value="F:carbohydrate binding"/>
    <property type="evidence" value="ECO:0007669"/>
    <property type="project" value="UniProtKB-KW"/>
</dbReference>
<comment type="subunit">
    <text evidence="20">Interacts with ABCG40.</text>
</comment>
<dbReference type="PROSITE" id="PS50011">
    <property type="entry name" value="PROTEIN_KINASE_DOM"/>
    <property type="match status" value="2"/>
</dbReference>
<dbReference type="SMART" id="SM00220">
    <property type="entry name" value="S_TKc"/>
    <property type="match status" value="2"/>
</dbReference>
<evidence type="ECO:0000256" key="9">
    <source>
        <dbReference type="ARBA" id="ARBA00022734"/>
    </source>
</evidence>
<evidence type="ECO:0000256" key="1">
    <source>
        <dbReference type="ARBA" id="ARBA00004251"/>
    </source>
</evidence>
<evidence type="ECO:0000256" key="22">
    <source>
        <dbReference type="SAM" id="MobiDB-lite"/>
    </source>
</evidence>
<sequence>MAQLQPWLIFFFVLLPFANSASFNFSSFDNSTLQDIKYHGDAFRYGNVIYLTKNKDDRSNYNTGSGWENNNTGWATYAHPVKLYDSSTGALAQFSTKFSFVIDAVDPSNYGDGLAFFLAPFGSTIPENSAGGYLGLFNVTPDPDSPASNLRAGDQTVVVEFDSYQNYWDPKGDHIGINIGSIQSIVKESWNSSIKNGSNIAEAQVRYSPFTNSLSVSLTIVGDANSRANGGLSTTIDLKEVLPESVVVGFSASTGTSAEIHKILTWEFKSSLRKSRFVVAVDVIGSSMGASAVVSVVGVLWFLFRKNKSRKERGEEDIIGVDDMSMDVEFAKGTGPKRFPYSELSGATNGFDVAGKLGQGGFGAVYKGVLRDSGTEVAIKRVSKGSKQGRKEYASEVKIISRLRHRNLVQLIGWCHGGGEFLLVYELMPNGSLDSHLFRGKHPPLRWETRYKIALGVASSLLYLHEEWEQCVVHRDIKSSNIMLDSSFNAKLGDFGLARLVDHGRTSQTTVLAGTMGYLAPECVVTGKANKESDVYSFGVVALEIACGRRPVDPMAPEEKVGLVEYVWRLYGRREMFEAADERLDKDFDEAQMERLMVVGLWCAHPDHKLRPTIRHAINVLTFEAKMPVLPSKMPVPTYYAPPVDFNGMSTMIPMILCNSLQPHYFIFFVLLPHVNSISFKFPSFNSSIQDINYQLDAFTNGKVIHLTKNQADGPLTNSTGWATYAAPVPLYDPDTNTLTDFTTHFSFVINAIDQSNYGDGLAFFLAPFGSVIPNNSGGGHLGLFNDTQLANSSDGLPVINSSTSYRTVAIEFDSYTNVWDPSRDHIGINVGSIKSKVTEMWNSSIKNGSTANAWVSYNASTMNLSVYLTYADNPVFRGDWSLSTTVDLRDVLPDSVVVGFSASTGAAVEIHSILNWEFNSSLGGVKKKTIRIGVIIGSAIGAGAFVAVVGVLWFFVWKNRSRKARRGDDVDASMDDEFAEGTGPKRFAYRELSGATNGFDEAGKLGEGGFGAVYKGVLRDSSGTEVAIKRVSKGSKQGRKEYATEVKIISRLRHRNLVQLIGWCHDRGELLLVYELMPNGSLDSHLFGCKNPSIRWTTRYKIALGVASSLLYLHEEWEQCVVHRDVKSSNVMLDSGFNAKLGDFGLARLVDHERGSQTTVLAGTMGYLAPECVTTGKASKESDVYSFGVVALEIACGRRPVEAKAGEGKVGLVEYVWGLYGRREMFEAADERLDKNFDEAQMERLMVVGLWCAHPDYNLRPTIRQAINVLNFEAAMPVLPSKMPVPTYYAPPIDFNGFSYTTSGVTSSGTTNSSMQTVSSGSSGRALLQSHTIDV</sequence>
<evidence type="ECO:0000256" key="20">
    <source>
        <dbReference type="ARBA" id="ARBA00063357"/>
    </source>
</evidence>
<evidence type="ECO:0000256" key="18">
    <source>
        <dbReference type="ARBA" id="ARBA00058054"/>
    </source>
</evidence>
<dbReference type="SUPFAM" id="SSF49899">
    <property type="entry name" value="Concanavalin A-like lectins/glucanases"/>
    <property type="match status" value="2"/>
</dbReference>
<dbReference type="Gene3D" id="3.30.200.20">
    <property type="entry name" value="Phosphorylase Kinase, domain 1"/>
    <property type="match status" value="2"/>
</dbReference>
<dbReference type="SUPFAM" id="SSF56112">
    <property type="entry name" value="Protein kinase-like (PK-like)"/>
    <property type="match status" value="2"/>
</dbReference>
<dbReference type="EMBL" id="JAUJYN010000006">
    <property type="protein sequence ID" value="KAK1269174.1"/>
    <property type="molecule type" value="Genomic_DNA"/>
</dbReference>
<keyword evidence="16 26" id="KW-0675">Receptor</keyword>
<keyword evidence="6" id="KW-0808">Transferase</keyword>
<feature type="signal peptide" evidence="24">
    <location>
        <begin position="1"/>
        <end position="20"/>
    </location>
</feature>
<keyword evidence="8 24" id="KW-0732">Signal</keyword>
<dbReference type="Gene3D" id="1.10.510.10">
    <property type="entry name" value="Transferase(Phosphotransferase) domain 1"/>
    <property type="match status" value="2"/>
</dbReference>
<dbReference type="Gene3D" id="2.60.120.200">
    <property type="match status" value="2"/>
</dbReference>
<gene>
    <name evidence="26" type="ORF">QJS04_geneDACA006486</name>
</gene>
<evidence type="ECO:0000256" key="16">
    <source>
        <dbReference type="ARBA" id="ARBA00023170"/>
    </source>
</evidence>
<evidence type="ECO:0000256" key="14">
    <source>
        <dbReference type="ARBA" id="ARBA00022989"/>
    </source>
</evidence>
<keyword evidence="7 23" id="KW-0812">Transmembrane</keyword>
<evidence type="ECO:0000256" key="17">
    <source>
        <dbReference type="ARBA" id="ARBA00023180"/>
    </source>
</evidence>
<comment type="similarity">
    <text evidence="2">In the N-terminal section; belongs to the leguminous lectin family.</text>
</comment>
<reference evidence="26" key="1">
    <citation type="journal article" date="2023" name="Nat. Commun.">
        <title>Diploid and tetraploid genomes of Acorus and the evolution of monocots.</title>
        <authorList>
            <person name="Ma L."/>
            <person name="Liu K.W."/>
            <person name="Li Z."/>
            <person name="Hsiao Y.Y."/>
            <person name="Qi Y."/>
            <person name="Fu T."/>
            <person name="Tang G.D."/>
            <person name="Zhang D."/>
            <person name="Sun W.H."/>
            <person name="Liu D.K."/>
            <person name="Li Y."/>
            <person name="Chen G.Z."/>
            <person name="Liu X.D."/>
            <person name="Liao X.Y."/>
            <person name="Jiang Y.T."/>
            <person name="Yu X."/>
            <person name="Hao Y."/>
            <person name="Huang J."/>
            <person name="Zhao X.W."/>
            <person name="Ke S."/>
            <person name="Chen Y.Y."/>
            <person name="Wu W.L."/>
            <person name="Hsu J.L."/>
            <person name="Lin Y.F."/>
            <person name="Huang M.D."/>
            <person name="Li C.Y."/>
            <person name="Huang L."/>
            <person name="Wang Z.W."/>
            <person name="Zhao X."/>
            <person name="Zhong W.Y."/>
            <person name="Peng D.H."/>
            <person name="Ahmad S."/>
            <person name="Lan S."/>
            <person name="Zhang J.S."/>
            <person name="Tsai W.C."/>
            <person name="Van de Peer Y."/>
            <person name="Liu Z.J."/>
        </authorList>
    </citation>
    <scope>NUCLEOTIDE SEQUENCE</scope>
    <source>
        <strain evidence="26">SCP</strain>
    </source>
</reference>
<dbReference type="FunFam" id="2.60.120.200:FF:000103">
    <property type="entry name" value="L-type lectin-domain containing receptor kinase IX.1"/>
    <property type="match status" value="1"/>
</dbReference>
<evidence type="ECO:0000256" key="21">
    <source>
        <dbReference type="PROSITE-ProRule" id="PRU10141"/>
    </source>
</evidence>
<dbReference type="GO" id="GO:0005524">
    <property type="term" value="F:ATP binding"/>
    <property type="evidence" value="ECO:0007669"/>
    <property type="project" value="UniProtKB-UniRule"/>
</dbReference>
<dbReference type="PANTHER" id="PTHR27007">
    <property type="match status" value="1"/>
</dbReference>
<dbReference type="Pfam" id="PF00139">
    <property type="entry name" value="Lectin_legB"/>
    <property type="match status" value="2"/>
</dbReference>
<accession>A0AAV9AXT2</accession>
<dbReference type="GO" id="GO:0004674">
    <property type="term" value="F:protein serine/threonine kinase activity"/>
    <property type="evidence" value="ECO:0007669"/>
    <property type="project" value="UniProtKB-KW"/>
</dbReference>
<evidence type="ECO:0000256" key="5">
    <source>
        <dbReference type="ARBA" id="ARBA00022527"/>
    </source>
</evidence>
<comment type="similarity">
    <text evidence="3">In the C-terminal section; belongs to the protein kinase superfamily. Ser/Thr protein kinase family.</text>
</comment>
<evidence type="ECO:0000256" key="7">
    <source>
        <dbReference type="ARBA" id="ARBA00022692"/>
    </source>
</evidence>
<keyword evidence="11 26" id="KW-0418">Kinase</keyword>
<evidence type="ECO:0000256" key="4">
    <source>
        <dbReference type="ARBA" id="ARBA00022475"/>
    </source>
</evidence>
<feature type="chain" id="PRO_5043597335" evidence="24">
    <location>
        <begin position="21"/>
        <end position="1336"/>
    </location>
</feature>
<dbReference type="InterPro" id="IPR017441">
    <property type="entry name" value="Protein_kinase_ATP_BS"/>
</dbReference>
<evidence type="ECO:0000256" key="12">
    <source>
        <dbReference type="ARBA" id="ARBA00022821"/>
    </source>
</evidence>
<evidence type="ECO:0000256" key="24">
    <source>
        <dbReference type="SAM" id="SignalP"/>
    </source>
</evidence>
<feature type="transmembrane region" description="Helical" evidence="23">
    <location>
        <begin position="933"/>
        <end position="957"/>
    </location>
</feature>
<evidence type="ECO:0000313" key="27">
    <source>
        <dbReference type="Proteomes" id="UP001179952"/>
    </source>
</evidence>
<comment type="subcellular location">
    <subcellularLocation>
        <location evidence="1">Cell membrane</location>
        <topology evidence="1">Single-pass type I membrane protein</topology>
    </subcellularLocation>
</comment>
<dbReference type="Proteomes" id="UP001179952">
    <property type="component" value="Unassembled WGS sequence"/>
</dbReference>
<dbReference type="PROSITE" id="PS00108">
    <property type="entry name" value="PROTEIN_KINASE_ST"/>
    <property type="match status" value="2"/>
</dbReference>
<keyword evidence="13 21" id="KW-0067">ATP-binding</keyword>
<dbReference type="PROSITE" id="PS00107">
    <property type="entry name" value="PROTEIN_KINASE_ATP"/>
    <property type="match status" value="2"/>
</dbReference>
<dbReference type="CDD" id="cd14066">
    <property type="entry name" value="STKc_IRAK"/>
    <property type="match status" value="2"/>
</dbReference>
<evidence type="ECO:0000313" key="26">
    <source>
        <dbReference type="EMBL" id="KAK1269174.1"/>
    </source>
</evidence>
<dbReference type="InterPro" id="IPR013320">
    <property type="entry name" value="ConA-like_dom_sf"/>
</dbReference>
<evidence type="ECO:0000256" key="3">
    <source>
        <dbReference type="ARBA" id="ARBA00010217"/>
    </source>
</evidence>
<comment type="function">
    <text evidence="18">Involved in resistance response to the pathogenic oomycetes Phytophthora infestans and Phytophthora capsici.</text>
</comment>
<feature type="binding site" evidence="21">
    <location>
        <position position="1030"/>
    </location>
    <ligand>
        <name>ATP</name>
        <dbReference type="ChEBI" id="CHEBI:30616"/>
    </ligand>
</feature>
<dbReference type="FunFam" id="3.30.200.20:FF:000168">
    <property type="entry name" value="L-type lectin-domain containing receptor kinase IX.1"/>
    <property type="match status" value="2"/>
</dbReference>
<comment type="caution">
    <text evidence="26">The sequence shown here is derived from an EMBL/GenBank/DDBJ whole genome shotgun (WGS) entry which is preliminary data.</text>
</comment>
<keyword evidence="4" id="KW-1003">Cell membrane</keyword>